<comment type="subcellular location">
    <subcellularLocation>
        <location evidence="1">Cell membrane</location>
        <topology evidence="1">Multi-pass membrane protein</topology>
    </subcellularLocation>
</comment>
<protein>
    <submittedName>
        <fullName evidence="7">Threonine/homoserine/homoserine lactone efflux protein</fullName>
    </submittedName>
</protein>
<sequence length="209" mass="22131">MTSLAAFVLASLILVAVPGPNLIYIVTRSVQDGRRAGIISALGVETGTFLHVVAAVCGSATLIADHPLAFTALRYAGAGYLAHLGVRALLRRPPPAVGVADAAGRPARRRLLRLYCDAVLVNLFNPKVVLFFLAFLPQFLPTGLPPADTRTRMLVLGAVFLSIALALDLCYALIGAALTGRLRGTPRRARRLSYLTSGVYLGLAALVFI</sequence>
<keyword evidence="3 6" id="KW-0812">Transmembrane</keyword>
<proteinExistence type="predicted"/>
<dbReference type="GO" id="GO:0005886">
    <property type="term" value="C:plasma membrane"/>
    <property type="evidence" value="ECO:0007669"/>
    <property type="project" value="UniProtKB-SubCell"/>
</dbReference>
<dbReference type="EMBL" id="JACHJH010000010">
    <property type="protein sequence ID" value="MBB4895890.1"/>
    <property type="molecule type" value="Genomic_DNA"/>
</dbReference>
<dbReference type="Proteomes" id="UP000556084">
    <property type="component" value="Unassembled WGS sequence"/>
</dbReference>
<feature type="transmembrane region" description="Helical" evidence="6">
    <location>
        <begin position="192"/>
        <end position="208"/>
    </location>
</feature>
<dbReference type="AlphaFoldDB" id="A0A7W7LT28"/>
<evidence type="ECO:0000256" key="5">
    <source>
        <dbReference type="ARBA" id="ARBA00023136"/>
    </source>
</evidence>
<keyword evidence="8" id="KW-1185">Reference proteome</keyword>
<dbReference type="PANTHER" id="PTHR30086:SF20">
    <property type="entry name" value="ARGININE EXPORTER PROTEIN ARGO-RELATED"/>
    <property type="match status" value="1"/>
</dbReference>
<dbReference type="InterPro" id="IPR001123">
    <property type="entry name" value="LeuE-type"/>
</dbReference>
<evidence type="ECO:0000256" key="4">
    <source>
        <dbReference type="ARBA" id="ARBA00022989"/>
    </source>
</evidence>
<name>A0A7W7LT28_9ACTN</name>
<feature type="transmembrane region" description="Helical" evidence="6">
    <location>
        <begin position="111"/>
        <end position="135"/>
    </location>
</feature>
<evidence type="ECO:0000313" key="7">
    <source>
        <dbReference type="EMBL" id="MBB4895890.1"/>
    </source>
</evidence>
<evidence type="ECO:0000256" key="1">
    <source>
        <dbReference type="ARBA" id="ARBA00004651"/>
    </source>
</evidence>
<feature type="transmembrane region" description="Helical" evidence="6">
    <location>
        <begin position="155"/>
        <end position="180"/>
    </location>
</feature>
<organism evidence="7 8">
    <name type="scientific">Streptomyces olivoverticillatus</name>
    <dbReference type="NCBI Taxonomy" id="66427"/>
    <lineage>
        <taxon>Bacteria</taxon>
        <taxon>Bacillati</taxon>
        <taxon>Actinomycetota</taxon>
        <taxon>Actinomycetes</taxon>
        <taxon>Kitasatosporales</taxon>
        <taxon>Streptomycetaceae</taxon>
        <taxon>Streptomyces</taxon>
    </lineage>
</organism>
<reference evidence="7 8" key="1">
    <citation type="submission" date="2020-08" db="EMBL/GenBank/DDBJ databases">
        <title>Genomic Encyclopedia of Type Strains, Phase III (KMG-III): the genomes of soil and plant-associated and newly described type strains.</title>
        <authorList>
            <person name="Whitman W."/>
        </authorList>
    </citation>
    <scope>NUCLEOTIDE SEQUENCE [LARGE SCALE GENOMIC DNA]</scope>
    <source>
        <strain evidence="7 8">CECT 3266</strain>
    </source>
</reference>
<dbReference type="RefSeq" id="WP_184351685.1">
    <property type="nucleotide sequence ID" value="NZ_JACHJH010000010.1"/>
</dbReference>
<keyword evidence="5 6" id="KW-0472">Membrane</keyword>
<evidence type="ECO:0000256" key="6">
    <source>
        <dbReference type="SAM" id="Phobius"/>
    </source>
</evidence>
<evidence type="ECO:0000313" key="8">
    <source>
        <dbReference type="Proteomes" id="UP000556084"/>
    </source>
</evidence>
<dbReference type="PIRSF" id="PIRSF006324">
    <property type="entry name" value="LeuE"/>
    <property type="match status" value="1"/>
</dbReference>
<feature type="transmembrane region" description="Helical" evidence="6">
    <location>
        <begin position="6"/>
        <end position="26"/>
    </location>
</feature>
<dbReference type="Pfam" id="PF01810">
    <property type="entry name" value="LysE"/>
    <property type="match status" value="1"/>
</dbReference>
<evidence type="ECO:0000256" key="2">
    <source>
        <dbReference type="ARBA" id="ARBA00022475"/>
    </source>
</evidence>
<evidence type="ECO:0000256" key="3">
    <source>
        <dbReference type="ARBA" id="ARBA00022692"/>
    </source>
</evidence>
<keyword evidence="2" id="KW-1003">Cell membrane</keyword>
<dbReference type="PANTHER" id="PTHR30086">
    <property type="entry name" value="ARGININE EXPORTER PROTEIN ARGO"/>
    <property type="match status" value="1"/>
</dbReference>
<dbReference type="GO" id="GO:0015171">
    <property type="term" value="F:amino acid transmembrane transporter activity"/>
    <property type="evidence" value="ECO:0007669"/>
    <property type="project" value="TreeGrafter"/>
</dbReference>
<comment type="caution">
    <text evidence="7">The sequence shown here is derived from an EMBL/GenBank/DDBJ whole genome shotgun (WGS) entry which is preliminary data.</text>
</comment>
<gene>
    <name evidence="7" type="ORF">FHS39_004971</name>
</gene>
<keyword evidence="4 6" id="KW-1133">Transmembrane helix</keyword>
<accession>A0A7W7LT28</accession>